<protein>
    <submittedName>
        <fullName evidence="3">Zincin-like metallopeptidase domain-containing protein</fullName>
    </submittedName>
</protein>
<feature type="domain" description="N-terminal" evidence="1">
    <location>
        <begin position="11"/>
        <end position="129"/>
    </location>
</feature>
<evidence type="ECO:0000259" key="1">
    <source>
        <dbReference type="Pfam" id="PF08401"/>
    </source>
</evidence>
<evidence type="ECO:0000313" key="3">
    <source>
        <dbReference type="EMBL" id="MDX8420504.1"/>
    </source>
</evidence>
<accession>A0AB35U657</accession>
<dbReference type="EMBL" id="JALBUR010000042">
    <property type="protein sequence ID" value="MDX8420504.1"/>
    <property type="molecule type" value="Genomic_DNA"/>
</dbReference>
<dbReference type="AlphaFoldDB" id="A0AB35U657"/>
<dbReference type="Proteomes" id="UP001286174">
    <property type="component" value="Unassembled WGS sequence"/>
</dbReference>
<dbReference type="GO" id="GO:0003697">
    <property type="term" value="F:single-stranded DNA binding"/>
    <property type="evidence" value="ECO:0007669"/>
    <property type="project" value="InterPro"/>
</dbReference>
<comment type="caution">
    <text evidence="3">The sequence shown here is derived from an EMBL/GenBank/DDBJ whole genome shotgun (WGS) entry which is preliminary data.</text>
</comment>
<dbReference type="InterPro" id="IPR013610">
    <property type="entry name" value="ArdC_N"/>
</dbReference>
<name>A0AB35U657_9FIRM</name>
<evidence type="ECO:0000313" key="4">
    <source>
        <dbReference type="Proteomes" id="UP001286174"/>
    </source>
</evidence>
<organism evidence="3 4">
    <name type="scientific">Grylomicrobium aquisgranensis</name>
    <dbReference type="NCBI Taxonomy" id="2926318"/>
    <lineage>
        <taxon>Bacteria</taxon>
        <taxon>Bacillati</taxon>
        <taxon>Bacillota</taxon>
        <taxon>Erysipelotrichia</taxon>
        <taxon>Erysipelotrichales</taxon>
        <taxon>Erysipelotrichaceae</taxon>
        <taxon>Grylomicrobium</taxon>
    </lineage>
</organism>
<sequence length="362" mass="40796">MDKDNPVDCFSWVKQWHTVSGPDAGPISMTTGKPYRGSNAFVLSMTALMKGYQDPRWTTFSQLSRVNPKAHVNKGEHGTTIQRWLVSDLTKKKGEKGKFIDFPEMARLIRDEGRKSEEFRAFPKFYSVFNAEQCSGIPPLKREKHEAINQDEYVTKISRSMGVPIYNDQYENAFYRPSEDAIHLPNRDLFISEYAYNAVALHELGHSSGAANRLNRTSLTNTDGFGGETYAFEELVAEMTSAFTSVALKPDEEGMNEFIEKTAANHYKYVKSWASAIRKDPNCLDKALEQAQLATDFLDLHGGRLSLNDYNRKHGLDNGVFINASGDIQVMSEKQLASANNVAESVNEIRNFNTLHGRSRGR</sequence>
<gene>
    <name evidence="3" type="ORF">MOZ60_10445</name>
</gene>
<feature type="domain" description="Polyvalent protein metallopeptidase" evidence="2">
    <location>
        <begin position="155"/>
        <end position="287"/>
    </location>
</feature>
<proteinExistence type="predicted"/>
<dbReference type="InterPro" id="IPR041459">
    <property type="entry name" value="MPTase-PolyVal"/>
</dbReference>
<dbReference type="Pfam" id="PF18818">
    <property type="entry name" value="MPTase-PolyVal"/>
    <property type="match status" value="1"/>
</dbReference>
<keyword evidence="4" id="KW-1185">Reference proteome</keyword>
<evidence type="ECO:0000259" key="2">
    <source>
        <dbReference type="Pfam" id="PF18818"/>
    </source>
</evidence>
<dbReference type="Pfam" id="PF08401">
    <property type="entry name" value="ArdcN"/>
    <property type="match status" value="1"/>
</dbReference>
<reference evidence="3 4" key="1">
    <citation type="submission" date="2022-03" db="EMBL/GenBank/DDBJ databases">
        <title>Novel taxa within the pig intestine.</title>
        <authorList>
            <person name="Wylensek D."/>
            <person name="Bishof K."/>
            <person name="Afrizal A."/>
            <person name="Clavel T."/>
        </authorList>
    </citation>
    <scope>NUCLEOTIDE SEQUENCE [LARGE SCALE GENOMIC DNA]</scope>
    <source>
        <strain evidence="3 4">CLA-KB-P133</strain>
    </source>
</reference>